<evidence type="ECO:0000256" key="1">
    <source>
        <dbReference type="SAM" id="MobiDB-lite"/>
    </source>
</evidence>
<feature type="compositionally biased region" description="Low complexity" evidence="1">
    <location>
        <begin position="1091"/>
        <end position="1104"/>
    </location>
</feature>
<gene>
    <name evidence="3" type="ORF">Rhopal_004542-T1</name>
</gene>
<feature type="compositionally biased region" description="Low complexity" evidence="1">
    <location>
        <begin position="771"/>
        <end position="784"/>
    </location>
</feature>
<protein>
    <recommendedName>
        <fullName evidence="2">Meiotically up-regulated protein Msb1/Mug8 domain-containing protein</fullName>
    </recommendedName>
</protein>
<dbReference type="InterPro" id="IPR012965">
    <property type="entry name" value="Msb1/Mug8_dom"/>
</dbReference>
<proteinExistence type="predicted"/>
<dbReference type="PANTHER" id="PTHR28093">
    <property type="entry name" value="MORPHOGENESIS-RELATED PROTEIN MSB1"/>
    <property type="match status" value="1"/>
</dbReference>
<dbReference type="Proteomes" id="UP001342314">
    <property type="component" value="Unassembled WGS sequence"/>
</dbReference>
<feature type="region of interest" description="Disordered" evidence="1">
    <location>
        <begin position="1035"/>
        <end position="1156"/>
    </location>
</feature>
<name>A0AAV5GQJ2_9BASI</name>
<feature type="compositionally biased region" description="Gly residues" evidence="1">
    <location>
        <begin position="830"/>
        <end position="848"/>
    </location>
</feature>
<comment type="caution">
    <text evidence="3">The sequence shown here is derived from an EMBL/GenBank/DDBJ whole genome shotgun (WGS) entry which is preliminary data.</text>
</comment>
<feature type="compositionally biased region" description="Low complexity" evidence="1">
    <location>
        <begin position="37"/>
        <end position="49"/>
    </location>
</feature>
<evidence type="ECO:0000259" key="2">
    <source>
        <dbReference type="Pfam" id="PF08101"/>
    </source>
</evidence>
<evidence type="ECO:0000313" key="4">
    <source>
        <dbReference type="Proteomes" id="UP001342314"/>
    </source>
</evidence>
<feature type="region of interest" description="Disordered" evidence="1">
    <location>
        <begin position="935"/>
        <end position="968"/>
    </location>
</feature>
<accession>A0AAV5GQJ2</accession>
<organism evidence="3 4">
    <name type="scientific">Rhodotorula paludigena</name>
    <dbReference type="NCBI Taxonomy" id="86838"/>
    <lineage>
        <taxon>Eukaryota</taxon>
        <taxon>Fungi</taxon>
        <taxon>Dikarya</taxon>
        <taxon>Basidiomycota</taxon>
        <taxon>Pucciniomycotina</taxon>
        <taxon>Microbotryomycetes</taxon>
        <taxon>Sporidiobolales</taxon>
        <taxon>Sporidiobolaceae</taxon>
        <taxon>Rhodotorula</taxon>
    </lineage>
</organism>
<feature type="compositionally biased region" description="Basic and acidic residues" evidence="1">
    <location>
        <begin position="1128"/>
        <end position="1141"/>
    </location>
</feature>
<feature type="region of interest" description="Disordered" evidence="1">
    <location>
        <begin position="32"/>
        <end position="54"/>
    </location>
</feature>
<reference evidence="3 4" key="1">
    <citation type="submission" date="2021-12" db="EMBL/GenBank/DDBJ databases">
        <title>High titer production of polyol ester of fatty acids by Rhodotorula paludigena BS15 towards product separation-free biomass refinery.</title>
        <authorList>
            <person name="Mano J."/>
            <person name="Ono H."/>
            <person name="Tanaka T."/>
            <person name="Naito K."/>
            <person name="Sushida H."/>
            <person name="Ike M."/>
            <person name="Tokuyasu K."/>
            <person name="Kitaoka M."/>
        </authorList>
    </citation>
    <scope>NUCLEOTIDE SEQUENCE [LARGE SCALE GENOMIC DNA]</scope>
    <source>
        <strain evidence="3 4">BS15</strain>
    </source>
</reference>
<feature type="compositionally biased region" description="Polar residues" evidence="1">
    <location>
        <begin position="941"/>
        <end position="953"/>
    </location>
</feature>
<evidence type="ECO:0000313" key="3">
    <source>
        <dbReference type="EMBL" id="GJN91519.1"/>
    </source>
</evidence>
<dbReference type="PANTHER" id="PTHR28093:SF1">
    <property type="entry name" value="MORPHOGENESIS-RELATED PROTEIN MSB1"/>
    <property type="match status" value="1"/>
</dbReference>
<keyword evidence="4" id="KW-1185">Reference proteome</keyword>
<dbReference type="EMBL" id="BQKY01000009">
    <property type="protein sequence ID" value="GJN91519.1"/>
    <property type="molecule type" value="Genomic_DNA"/>
</dbReference>
<dbReference type="SUPFAM" id="SSF48350">
    <property type="entry name" value="GTPase activation domain, GAP"/>
    <property type="match status" value="1"/>
</dbReference>
<dbReference type="Pfam" id="PF08101">
    <property type="entry name" value="Msb1-Mug8_dom"/>
    <property type="match status" value="1"/>
</dbReference>
<dbReference type="InterPro" id="IPR008936">
    <property type="entry name" value="Rho_GTPase_activation_prot"/>
</dbReference>
<dbReference type="InterPro" id="IPR037508">
    <property type="entry name" value="Msb1/Mug8"/>
</dbReference>
<sequence length="1156" mass="123242">MSLFKRKKGPAHLDVAPAASFQPALAPSSSLAPRRAVSGSSVPSTPTSPYDSHVHIDDFGRPVAGPAFVAQQGAGGAPFGSGHGVGDDEPVGEMQLLYGYAPIATTLELSIIKVEKIVAACAVELQRRGLDTPLILSSMALDISLEGVTSLIRVYLDDPSAWISDLALAHPLSVGAFMKWGLARLINERGRRGFVSWDSYNEFKTAERGFPPKSCTVHLISRLSASNGRLLTSLLTLFSTIAAHSATNGMPPRKLAALFSPYVFGLADDRGFDETYEEWQRATDAFEHILLSFVRDQQAQGQLPTFLERFVAGYPEVLNISYSGAPPRVPKGSRVEEVTRVRRSTRFHSRNLIQQGGTWDVPYSNDWRLFFTSTLSSSPSPDSTDRPAFTASYRHLLNIRSGHGLEDDDDEGELQRFKSVVEKDWAQFGQLGFQDVDEKKLEFDLSEGEREAVRRKRDTMDWSTFETAGFTHEVFAPTHLVFHHTLNQRVNTWPSSQQQLTQRLKEAEKALPPFPYDTTPREHARVTVDADFFETWADVLVGGGWARDELKESSFALIQWKARPREGDPIRGKSSTGDARTEERWVLVEEVVPREYREALLADPKTKKQSKRVSFMRAVRRKSSFNSSAAPSASQPARAGIASSSTFTNLVSAPITSSYARKESNLRPIDEAVFDPNNDSETKLVSLSKLHLGPSDYATYAPSASAPSASRYAPSTAYAPSVISTVRAADGHDPSSSTANLSAAERDFVPPPMPPHQGIAGTISSQRREPLPASSVPPAAAPVFSPEPPFPTASSPPSLAPPGPVGYTKPSAPEKKGFLARMGTRRGSGNKLGLGSLGGSGSGSGGSGASTQSTMSRLWRGPNGAKSVGAGATAPPANSTGVLAPAVATVPEMQRNGSSGSGRGDAYAYAAPALVQTPSWTTGTLPGVPPLAPVAEHPPAASTTAIPPRTNGSAAHLEPASQYNGTPDNYSVVATASSSSPFDNGYRASVQSTITSGGDPYGGMDDSDASTDLHADVQGAEVGRVLFRGSQSFPDGLDEAAAGTPRRPSVASTVQPGSPPRRREDVSLEQPRSPPRKESLPQSAPYDPAQGDHGSAPAAHADGAAAGGCPSGVSQFSTRVANIVGMYEQRDPHPHGEDVRLTEYGFGPNSGGGDGR</sequence>
<feature type="region of interest" description="Disordered" evidence="1">
    <location>
        <begin position="745"/>
        <end position="880"/>
    </location>
</feature>
<dbReference type="Gene3D" id="1.10.555.10">
    <property type="entry name" value="Rho GTPase activation protein"/>
    <property type="match status" value="1"/>
</dbReference>
<feature type="domain" description="Meiotically up-regulated protein Msb1/Mug8" evidence="2">
    <location>
        <begin position="113"/>
        <end position="311"/>
    </location>
</feature>
<dbReference type="AlphaFoldDB" id="A0AAV5GQJ2"/>